<dbReference type="OrthoDB" id="3353688at2759"/>
<dbReference type="KEGG" id="dsq:DICSQDRAFT_170047"/>
<dbReference type="RefSeq" id="XP_007365727.1">
    <property type="nucleotide sequence ID" value="XM_007365665.1"/>
</dbReference>
<feature type="region of interest" description="Disordered" evidence="1">
    <location>
        <begin position="1"/>
        <end position="24"/>
    </location>
</feature>
<name>R7T2K6_DICSQ</name>
<gene>
    <name evidence="2" type="ORF">DICSQDRAFT_170047</name>
</gene>
<dbReference type="EMBL" id="JH719409">
    <property type="protein sequence ID" value="EJF61632.1"/>
    <property type="molecule type" value="Genomic_DNA"/>
</dbReference>
<reference evidence="2 3" key="1">
    <citation type="journal article" date="2012" name="Science">
        <title>The Paleozoic origin of enzymatic lignin decomposition reconstructed from 31 fungal genomes.</title>
        <authorList>
            <person name="Floudas D."/>
            <person name="Binder M."/>
            <person name="Riley R."/>
            <person name="Barry K."/>
            <person name="Blanchette R.A."/>
            <person name="Henrissat B."/>
            <person name="Martinez A.T."/>
            <person name="Otillar R."/>
            <person name="Spatafora J.W."/>
            <person name="Yadav J.S."/>
            <person name="Aerts A."/>
            <person name="Benoit I."/>
            <person name="Boyd A."/>
            <person name="Carlson A."/>
            <person name="Copeland A."/>
            <person name="Coutinho P.M."/>
            <person name="de Vries R.P."/>
            <person name="Ferreira P."/>
            <person name="Findley K."/>
            <person name="Foster B."/>
            <person name="Gaskell J."/>
            <person name="Glotzer D."/>
            <person name="Gorecki P."/>
            <person name="Heitman J."/>
            <person name="Hesse C."/>
            <person name="Hori C."/>
            <person name="Igarashi K."/>
            <person name="Jurgens J.A."/>
            <person name="Kallen N."/>
            <person name="Kersten P."/>
            <person name="Kohler A."/>
            <person name="Kuees U."/>
            <person name="Kumar T.K.A."/>
            <person name="Kuo A."/>
            <person name="LaButti K."/>
            <person name="Larrondo L.F."/>
            <person name="Lindquist E."/>
            <person name="Ling A."/>
            <person name="Lombard V."/>
            <person name="Lucas S."/>
            <person name="Lundell T."/>
            <person name="Martin R."/>
            <person name="McLaughlin D.J."/>
            <person name="Morgenstern I."/>
            <person name="Morin E."/>
            <person name="Murat C."/>
            <person name="Nagy L.G."/>
            <person name="Nolan M."/>
            <person name="Ohm R.A."/>
            <person name="Patyshakuliyeva A."/>
            <person name="Rokas A."/>
            <person name="Ruiz-Duenas F.J."/>
            <person name="Sabat G."/>
            <person name="Salamov A."/>
            <person name="Samejima M."/>
            <person name="Schmutz J."/>
            <person name="Slot J.C."/>
            <person name="St John F."/>
            <person name="Stenlid J."/>
            <person name="Sun H."/>
            <person name="Sun S."/>
            <person name="Syed K."/>
            <person name="Tsang A."/>
            <person name="Wiebenga A."/>
            <person name="Young D."/>
            <person name="Pisabarro A."/>
            <person name="Eastwood D.C."/>
            <person name="Martin F."/>
            <person name="Cullen D."/>
            <person name="Grigoriev I.V."/>
            <person name="Hibbett D.S."/>
        </authorList>
    </citation>
    <scope>NUCLEOTIDE SEQUENCE [LARGE SCALE GENOMIC DNA]</scope>
    <source>
        <strain evidence="2 3">LYAD-421 SS1</strain>
    </source>
</reference>
<proteinExistence type="predicted"/>
<organism evidence="2 3">
    <name type="scientific">Dichomitus squalens (strain LYAD-421)</name>
    <name type="common">Western red white-rot fungus</name>
    <dbReference type="NCBI Taxonomy" id="732165"/>
    <lineage>
        <taxon>Eukaryota</taxon>
        <taxon>Fungi</taxon>
        <taxon>Dikarya</taxon>
        <taxon>Basidiomycota</taxon>
        <taxon>Agaricomycotina</taxon>
        <taxon>Agaricomycetes</taxon>
        <taxon>Polyporales</taxon>
        <taxon>Polyporaceae</taxon>
        <taxon>Dichomitus</taxon>
    </lineage>
</organism>
<dbReference type="Proteomes" id="UP000053319">
    <property type="component" value="Unassembled WGS sequence"/>
</dbReference>
<dbReference type="OMA" id="IGHGSQF"/>
<evidence type="ECO:0008006" key="4">
    <source>
        <dbReference type="Google" id="ProtNLM"/>
    </source>
</evidence>
<protein>
    <recommendedName>
        <fullName evidence="4">Jacalin-type lectin domain-containing protein</fullName>
    </recommendedName>
</protein>
<evidence type="ECO:0000313" key="2">
    <source>
        <dbReference type="EMBL" id="EJF61632.1"/>
    </source>
</evidence>
<evidence type="ECO:0000313" key="3">
    <source>
        <dbReference type="Proteomes" id="UP000053319"/>
    </source>
</evidence>
<evidence type="ECO:0000256" key="1">
    <source>
        <dbReference type="SAM" id="MobiDB-lite"/>
    </source>
</evidence>
<accession>R7T2K6</accession>
<dbReference type="GeneID" id="18839087"/>
<sequence length="153" mass="16328">MTTSSVHPQSVGSDQESSDASSTQVEGIAITHQLEDGQTVKLSHGSCWAKPTAIVTFCPKESLVGVFGLAGPPTSCEKRAMINSINFVILDSKTMTIRTEGALILAYSLSGIVTKATRVRYSVSDVFAFGGFAESNTIHGLFGLFFYKDLNKA</sequence>
<dbReference type="AlphaFoldDB" id="R7T2K6"/>
<dbReference type="HOGENOM" id="CLU_1713191_0_0_1"/>